<feature type="transmembrane region" description="Helical" evidence="6">
    <location>
        <begin position="112"/>
        <end position="137"/>
    </location>
</feature>
<dbReference type="EMBL" id="CP031311">
    <property type="protein sequence ID" value="QCC48482.1"/>
    <property type="molecule type" value="Genomic_DNA"/>
</dbReference>
<dbReference type="PANTHER" id="PTHR30566">
    <property type="entry name" value="YNAI-RELATED MECHANOSENSITIVE ION CHANNEL"/>
    <property type="match status" value="1"/>
</dbReference>
<evidence type="ECO:0000256" key="1">
    <source>
        <dbReference type="ARBA" id="ARBA00004651"/>
    </source>
</evidence>
<sequence length="318" mass="34815">MVRRSAGYLSLVAAAALLVVAGAVRSADVFADVAVGSWQLQPVVSQGLLAAAVLAAVTGTYLVVESVLAARVSNRRRTQDVRNVLRLAFGVVAIAGVAGVLTAQWVGLLFSLGIVGFAITFALQQPLLSLVGWLYIVSKRPYGVGDRVEIGDSRGDVIEVGFLTTTLWEVGGRLVTSGQPSGRVVTVPNAEVLSAQVVNDTTLFEYVWSEVSVQVAYETDLAFAREAMIEEATEHLGEEMRGGVQTYRSRLERTAVDLDVREEPTVNVLQRESWVELRLRFLSPSRRVTRNRNALYERILARFDENPDRVKFPVGRNR</sequence>
<evidence type="ECO:0000256" key="6">
    <source>
        <dbReference type="SAM" id="Phobius"/>
    </source>
</evidence>
<feature type="transmembrane region" description="Helical" evidence="6">
    <location>
        <begin position="84"/>
        <end position="106"/>
    </location>
</feature>
<dbReference type="Gene3D" id="2.30.30.60">
    <property type="match status" value="1"/>
</dbReference>
<evidence type="ECO:0000256" key="4">
    <source>
        <dbReference type="ARBA" id="ARBA00022989"/>
    </source>
</evidence>
<evidence type="ECO:0000259" key="7">
    <source>
        <dbReference type="Pfam" id="PF00924"/>
    </source>
</evidence>
<dbReference type="InterPro" id="IPR010920">
    <property type="entry name" value="LSM_dom_sf"/>
</dbReference>
<dbReference type="Proteomes" id="UP000236740">
    <property type="component" value="Unassembled WGS sequence"/>
</dbReference>
<evidence type="ECO:0000256" key="5">
    <source>
        <dbReference type="ARBA" id="ARBA00023136"/>
    </source>
</evidence>
<protein>
    <submittedName>
        <fullName evidence="8">Mechanosensitive ion channel family protein</fullName>
    </submittedName>
    <submittedName>
        <fullName evidence="9">Small-conductance mechanosensitive channel</fullName>
    </submittedName>
</protein>
<dbReference type="InterPro" id="IPR023408">
    <property type="entry name" value="MscS_beta-dom_sf"/>
</dbReference>
<organism evidence="9 10">
    <name type="scientific">Halobellus limi</name>
    <dbReference type="NCBI Taxonomy" id="699433"/>
    <lineage>
        <taxon>Archaea</taxon>
        <taxon>Methanobacteriati</taxon>
        <taxon>Methanobacteriota</taxon>
        <taxon>Stenosarchaea group</taxon>
        <taxon>Halobacteria</taxon>
        <taxon>Halobacteriales</taxon>
        <taxon>Haloferacaceae</taxon>
        <taxon>Halobellus</taxon>
    </lineage>
</organism>
<proteinExistence type="predicted"/>
<dbReference type="KEGG" id="hlm:DV707_12865"/>
<accession>A0A1H5YE74</accession>
<evidence type="ECO:0000313" key="9">
    <source>
        <dbReference type="EMBL" id="SEG22389.1"/>
    </source>
</evidence>
<feature type="domain" description="Mechanosensitive ion channel MscS" evidence="7">
    <location>
        <begin position="127"/>
        <end position="199"/>
    </location>
</feature>
<evidence type="ECO:0000313" key="8">
    <source>
        <dbReference type="EMBL" id="QCC48482.1"/>
    </source>
</evidence>
<dbReference type="Pfam" id="PF00924">
    <property type="entry name" value="MS_channel_2nd"/>
    <property type="match status" value="1"/>
</dbReference>
<dbReference type="AlphaFoldDB" id="A0A1H5YE74"/>
<dbReference type="GO" id="GO:0005886">
    <property type="term" value="C:plasma membrane"/>
    <property type="evidence" value="ECO:0007669"/>
    <property type="project" value="UniProtKB-SubCell"/>
</dbReference>
<dbReference type="RefSeq" id="WP_103991317.1">
    <property type="nucleotide sequence ID" value="NZ_CP031311.1"/>
</dbReference>
<dbReference type="Proteomes" id="UP000296733">
    <property type="component" value="Chromosome"/>
</dbReference>
<keyword evidence="4 6" id="KW-1133">Transmembrane helix</keyword>
<evidence type="ECO:0000313" key="10">
    <source>
        <dbReference type="Proteomes" id="UP000236740"/>
    </source>
</evidence>
<keyword evidence="5 6" id="KW-0472">Membrane</keyword>
<comment type="subcellular location">
    <subcellularLocation>
        <location evidence="1">Cell membrane</location>
        <topology evidence="1">Multi-pass membrane protein</topology>
    </subcellularLocation>
</comment>
<evidence type="ECO:0000256" key="3">
    <source>
        <dbReference type="ARBA" id="ARBA00022692"/>
    </source>
</evidence>
<name>A0A1H5YE74_9EURY</name>
<reference evidence="8 11" key="2">
    <citation type="journal article" date="2019" name="Nat. Commun.">
        <title>A new type of DNA phosphorothioation-based antiviral system in archaea.</title>
        <authorList>
            <person name="Xiong L."/>
            <person name="Liu S."/>
            <person name="Chen S."/>
            <person name="Xiao Y."/>
            <person name="Zhu B."/>
            <person name="Gao Y."/>
            <person name="Zhang Y."/>
            <person name="Chen B."/>
            <person name="Luo J."/>
            <person name="Deng Z."/>
            <person name="Chen X."/>
            <person name="Wang L."/>
            <person name="Chen S."/>
        </authorList>
    </citation>
    <scope>NUCLEOTIDE SEQUENCE [LARGE SCALE GENOMIC DNA]</scope>
    <source>
        <strain evidence="8 11">CGMCC 1.10331</strain>
    </source>
</reference>
<dbReference type="InterPro" id="IPR011066">
    <property type="entry name" value="MscS_channel_C_sf"/>
</dbReference>
<dbReference type="GO" id="GO:0055085">
    <property type="term" value="P:transmembrane transport"/>
    <property type="evidence" value="ECO:0007669"/>
    <property type="project" value="InterPro"/>
</dbReference>
<gene>
    <name evidence="8" type="ORF">DV707_12865</name>
    <name evidence="9" type="ORF">SAMN04488133_1556</name>
</gene>
<dbReference type="SUPFAM" id="SSF82689">
    <property type="entry name" value="Mechanosensitive channel protein MscS (YggB), C-terminal domain"/>
    <property type="match status" value="1"/>
</dbReference>
<dbReference type="InterPro" id="IPR006685">
    <property type="entry name" value="MscS_channel_2nd"/>
</dbReference>
<dbReference type="Gene3D" id="3.30.70.100">
    <property type="match status" value="1"/>
</dbReference>
<reference evidence="9 10" key="1">
    <citation type="submission" date="2016-10" db="EMBL/GenBank/DDBJ databases">
        <authorList>
            <person name="de Groot N.N."/>
        </authorList>
    </citation>
    <scope>NUCLEOTIDE SEQUENCE [LARGE SCALE GENOMIC DNA]</scope>
    <source>
        <strain evidence="9 10">CGMCC 1.10331</strain>
    </source>
</reference>
<keyword evidence="10" id="KW-1185">Reference proteome</keyword>
<keyword evidence="3 6" id="KW-0812">Transmembrane</keyword>
<feature type="transmembrane region" description="Helical" evidence="6">
    <location>
        <begin position="50"/>
        <end position="72"/>
    </location>
</feature>
<dbReference type="OrthoDB" id="11475at2157"/>
<dbReference type="PANTHER" id="PTHR30566:SF5">
    <property type="entry name" value="MECHANOSENSITIVE ION CHANNEL PROTEIN 1, MITOCHONDRIAL-RELATED"/>
    <property type="match status" value="1"/>
</dbReference>
<evidence type="ECO:0000256" key="2">
    <source>
        <dbReference type="ARBA" id="ARBA00022475"/>
    </source>
</evidence>
<dbReference type="GeneID" id="39859000"/>
<dbReference type="EMBL" id="FNVN01000002">
    <property type="protein sequence ID" value="SEG22389.1"/>
    <property type="molecule type" value="Genomic_DNA"/>
</dbReference>
<evidence type="ECO:0000313" key="11">
    <source>
        <dbReference type="Proteomes" id="UP000296733"/>
    </source>
</evidence>
<dbReference type="SUPFAM" id="SSF50182">
    <property type="entry name" value="Sm-like ribonucleoproteins"/>
    <property type="match status" value="1"/>
</dbReference>
<keyword evidence="2" id="KW-1003">Cell membrane</keyword>